<sequence>MCLLSLLFFVCEYATNETLPEFLKKGDNRKLKWEKPHEVALGLQHLHNRPIIHGNLKANNLFVGSDGEAIVTNSRTLKPY</sequence>
<dbReference type="SUPFAM" id="SSF56112">
    <property type="entry name" value="Protein kinase-like (PK-like)"/>
    <property type="match status" value="1"/>
</dbReference>
<organism evidence="3 4">
    <name type="scientific">Globisporangium ultimum (strain ATCC 200006 / CBS 805.95 / DAOM BR144)</name>
    <name type="common">Pythium ultimum</name>
    <dbReference type="NCBI Taxonomy" id="431595"/>
    <lineage>
        <taxon>Eukaryota</taxon>
        <taxon>Sar</taxon>
        <taxon>Stramenopiles</taxon>
        <taxon>Oomycota</taxon>
        <taxon>Peronosporomycetes</taxon>
        <taxon>Pythiales</taxon>
        <taxon>Pythiaceae</taxon>
        <taxon>Globisporangium</taxon>
    </lineage>
</organism>
<dbReference type="Gene3D" id="1.10.510.10">
    <property type="entry name" value="Transferase(Phosphotransferase) domain 1"/>
    <property type="match status" value="1"/>
</dbReference>
<dbReference type="EnsemblProtists" id="PYU1_T008859">
    <property type="protein sequence ID" value="PYU1_T008859"/>
    <property type="gene ID" value="PYU1_G008841"/>
</dbReference>
<evidence type="ECO:0000313" key="3">
    <source>
        <dbReference type="EnsemblProtists" id="PYU1_T008859"/>
    </source>
</evidence>
<reference evidence="4" key="2">
    <citation type="submission" date="2010-04" db="EMBL/GenBank/DDBJ databases">
        <authorList>
            <person name="Buell R."/>
            <person name="Hamilton J."/>
            <person name="Hostetler J."/>
        </authorList>
    </citation>
    <scope>NUCLEOTIDE SEQUENCE [LARGE SCALE GENOMIC DNA]</scope>
    <source>
        <strain evidence="4">DAOM:BR144</strain>
    </source>
</reference>
<reference evidence="4" key="1">
    <citation type="journal article" date="2010" name="Genome Biol.">
        <title>Genome sequence of the necrotrophic plant pathogen Pythium ultimum reveals original pathogenicity mechanisms and effector repertoire.</title>
        <authorList>
            <person name="Levesque C.A."/>
            <person name="Brouwer H."/>
            <person name="Cano L."/>
            <person name="Hamilton J.P."/>
            <person name="Holt C."/>
            <person name="Huitema E."/>
            <person name="Raffaele S."/>
            <person name="Robideau G.P."/>
            <person name="Thines M."/>
            <person name="Win J."/>
            <person name="Zerillo M.M."/>
            <person name="Beakes G.W."/>
            <person name="Boore J.L."/>
            <person name="Busam D."/>
            <person name="Dumas B."/>
            <person name="Ferriera S."/>
            <person name="Fuerstenberg S.I."/>
            <person name="Gachon C.M."/>
            <person name="Gaulin E."/>
            <person name="Govers F."/>
            <person name="Grenville-Briggs L."/>
            <person name="Horner N."/>
            <person name="Hostetler J."/>
            <person name="Jiang R.H."/>
            <person name="Johnson J."/>
            <person name="Krajaejun T."/>
            <person name="Lin H."/>
            <person name="Meijer H.J."/>
            <person name="Moore B."/>
            <person name="Morris P."/>
            <person name="Phuntmart V."/>
            <person name="Puiu D."/>
            <person name="Shetty J."/>
            <person name="Stajich J.E."/>
            <person name="Tripathy S."/>
            <person name="Wawra S."/>
            <person name="van West P."/>
            <person name="Whitty B.R."/>
            <person name="Coutinho P.M."/>
            <person name="Henrissat B."/>
            <person name="Martin F."/>
            <person name="Thomas P.D."/>
            <person name="Tyler B.M."/>
            <person name="De Vries R.P."/>
            <person name="Kamoun S."/>
            <person name="Yandell M."/>
            <person name="Tisserat N."/>
            <person name="Buell C.R."/>
        </authorList>
    </citation>
    <scope>NUCLEOTIDE SEQUENCE</scope>
    <source>
        <strain evidence="4">DAOM:BR144</strain>
    </source>
</reference>
<dbReference type="InterPro" id="IPR011009">
    <property type="entry name" value="Kinase-like_dom_sf"/>
</dbReference>
<accession>K3WV62</accession>
<dbReference type="Proteomes" id="UP000019132">
    <property type="component" value="Unassembled WGS sequence"/>
</dbReference>
<keyword evidence="1" id="KW-0732">Signal</keyword>
<keyword evidence="4" id="KW-1185">Reference proteome</keyword>
<dbReference type="InterPro" id="IPR001245">
    <property type="entry name" value="Ser-Thr/Tyr_kinase_cat_dom"/>
</dbReference>
<feature type="domain" description="Protein kinase" evidence="2">
    <location>
        <begin position="1"/>
        <end position="80"/>
    </location>
</feature>
<evidence type="ECO:0000256" key="1">
    <source>
        <dbReference type="SAM" id="SignalP"/>
    </source>
</evidence>
<dbReference type="PROSITE" id="PS50011">
    <property type="entry name" value="PROTEIN_KINASE_DOM"/>
    <property type="match status" value="1"/>
</dbReference>
<feature type="signal peptide" evidence="1">
    <location>
        <begin position="1"/>
        <end position="16"/>
    </location>
</feature>
<evidence type="ECO:0000259" key="2">
    <source>
        <dbReference type="PROSITE" id="PS50011"/>
    </source>
</evidence>
<dbReference type="HOGENOM" id="CLU_165221_0_0_1"/>
<dbReference type="GO" id="GO:0005524">
    <property type="term" value="F:ATP binding"/>
    <property type="evidence" value="ECO:0007669"/>
    <property type="project" value="InterPro"/>
</dbReference>
<dbReference type="InterPro" id="IPR000719">
    <property type="entry name" value="Prot_kinase_dom"/>
</dbReference>
<dbReference type="VEuPathDB" id="FungiDB:PYU1_G008841"/>
<dbReference type="AlphaFoldDB" id="K3WV62"/>
<dbReference type="OMA" id="WEKPHEV"/>
<proteinExistence type="predicted"/>
<dbReference type="Pfam" id="PF07714">
    <property type="entry name" value="PK_Tyr_Ser-Thr"/>
    <property type="match status" value="1"/>
</dbReference>
<name>K3WV62_GLOUD</name>
<reference evidence="3" key="3">
    <citation type="submission" date="2015-02" db="UniProtKB">
        <authorList>
            <consortium name="EnsemblProtists"/>
        </authorList>
    </citation>
    <scope>IDENTIFICATION</scope>
    <source>
        <strain evidence="3">DAOM BR144</strain>
    </source>
</reference>
<dbReference type="EMBL" id="GL376558">
    <property type="status" value="NOT_ANNOTATED_CDS"/>
    <property type="molecule type" value="Genomic_DNA"/>
</dbReference>
<evidence type="ECO:0000313" key="4">
    <source>
        <dbReference type="Proteomes" id="UP000019132"/>
    </source>
</evidence>
<dbReference type="GO" id="GO:0004672">
    <property type="term" value="F:protein kinase activity"/>
    <property type="evidence" value="ECO:0007669"/>
    <property type="project" value="InterPro"/>
</dbReference>
<dbReference type="InParanoid" id="K3WV62"/>
<protein>
    <recommendedName>
        <fullName evidence="2">Protein kinase domain-containing protein</fullName>
    </recommendedName>
</protein>
<feature type="chain" id="PRO_5003868070" description="Protein kinase domain-containing protein" evidence="1">
    <location>
        <begin position="17"/>
        <end position="80"/>
    </location>
</feature>